<evidence type="ECO:0000313" key="2">
    <source>
        <dbReference type="Proteomes" id="UP000188533"/>
    </source>
</evidence>
<protein>
    <submittedName>
        <fullName evidence="1">Uncharacterized protein</fullName>
    </submittedName>
</protein>
<evidence type="ECO:0000313" key="1">
    <source>
        <dbReference type="EMBL" id="GAW07203.1"/>
    </source>
</evidence>
<reference evidence="1 2" key="2">
    <citation type="submission" date="2017-02" db="EMBL/GenBank/DDBJ databases">
        <title>A genome survey and senescence transcriptome analysis in Lentinula edodes.</title>
        <authorList>
            <person name="Sakamoto Y."/>
            <person name="Nakade K."/>
            <person name="Sato S."/>
            <person name="Yoshida Y."/>
            <person name="Miyazaki K."/>
            <person name="Natsume S."/>
            <person name="Konno N."/>
        </authorList>
    </citation>
    <scope>NUCLEOTIDE SEQUENCE [LARGE SCALE GENOMIC DNA]</scope>
    <source>
        <strain evidence="1 2">NBRC 111202</strain>
    </source>
</reference>
<sequence length="185" mass="20861">MDLSASRFERLPSSSEARLIFNIVLLCPLLNNLLHFRNTCQVPGIIHTFTTWFTGTIQHVSISRVFVYLQPKTRAKSVPAGPSGWLKIKLTPTKHPQMLCCHYAYSSVILTGIIPLPVLQHLQIPVIAVNVRQGHIQLFERGIALSALSQINLDLFLVIHDQFLILKGPDTLQYRSTPITIPRTF</sequence>
<keyword evidence="2" id="KW-1185">Reference proteome</keyword>
<dbReference type="Proteomes" id="UP000188533">
    <property type="component" value="Unassembled WGS sequence"/>
</dbReference>
<dbReference type="EMBL" id="BDGU01000407">
    <property type="protein sequence ID" value="GAW07203.1"/>
    <property type="molecule type" value="Genomic_DNA"/>
</dbReference>
<accession>A0A1Q3EJ14</accession>
<proteinExistence type="predicted"/>
<comment type="caution">
    <text evidence="1">The sequence shown here is derived from an EMBL/GenBank/DDBJ whole genome shotgun (WGS) entry which is preliminary data.</text>
</comment>
<organism evidence="1 2">
    <name type="scientific">Lentinula edodes</name>
    <name type="common">Shiitake mushroom</name>
    <name type="synonym">Lentinus edodes</name>
    <dbReference type="NCBI Taxonomy" id="5353"/>
    <lineage>
        <taxon>Eukaryota</taxon>
        <taxon>Fungi</taxon>
        <taxon>Dikarya</taxon>
        <taxon>Basidiomycota</taxon>
        <taxon>Agaricomycotina</taxon>
        <taxon>Agaricomycetes</taxon>
        <taxon>Agaricomycetidae</taxon>
        <taxon>Agaricales</taxon>
        <taxon>Marasmiineae</taxon>
        <taxon>Omphalotaceae</taxon>
        <taxon>Lentinula</taxon>
    </lineage>
</organism>
<reference evidence="1 2" key="1">
    <citation type="submission" date="2016-08" db="EMBL/GenBank/DDBJ databases">
        <authorList>
            <consortium name="Lentinula edodes genome sequencing consortium"/>
            <person name="Sakamoto Y."/>
            <person name="Nakade K."/>
            <person name="Sato S."/>
            <person name="Yoshida Y."/>
            <person name="Miyazaki K."/>
            <person name="Natsume S."/>
            <person name="Konno N."/>
        </authorList>
    </citation>
    <scope>NUCLEOTIDE SEQUENCE [LARGE SCALE GENOMIC DNA]</scope>
    <source>
        <strain evidence="1 2">NBRC 111202</strain>
    </source>
</reference>
<dbReference type="AlphaFoldDB" id="A0A1Q3EJ14"/>
<gene>
    <name evidence="1" type="ORF">LENED_009178</name>
</gene>
<name>A0A1Q3EJ14_LENED</name>